<gene>
    <name evidence="8" type="ORF">CU103_27725</name>
</gene>
<comment type="catalytic activity">
    <reaction evidence="1 6">
        <text>a beta-lactam + H2O = a substituted beta-amino acid</text>
        <dbReference type="Rhea" id="RHEA:20401"/>
        <dbReference type="ChEBI" id="CHEBI:15377"/>
        <dbReference type="ChEBI" id="CHEBI:35627"/>
        <dbReference type="ChEBI" id="CHEBI:140347"/>
        <dbReference type="EC" id="3.5.2.6"/>
    </reaction>
</comment>
<feature type="domain" description="Beta-lactamase class A catalytic" evidence="7">
    <location>
        <begin position="54"/>
        <end position="270"/>
    </location>
</feature>
<dbReference type="Proteomes" id="UP000241764">
    <property type="component" value="Unassembled WGS sequence"/>
</dbReference>
<keyword evidence="4 6" id="KW-0378">Hydrolase</keyword>
<evidence type="ECO:0000256" key="5">
    <source>
        <dbReference type="ARBA" id="ARBA00023251"/>
    </source>
</evidence>
<dbReference type="GO" id="GO:0030655">
    <property type="term" value="P:beta-lactam antibiotic catabolic process"/>
    <property type="evidence" value="ECO:0007669"/>
    <property type="project" value="InterPro"/>
</dbReference>
<dbReference type="PANTHER" id="PTHR35333:SF3">
    <property type="entry name" value="BETA-LACTAMASE-TYPE TRANSPEPTIDASE FOLD CONTAINING PROTEIN"/>
    <property type="match status" value="1"/>
</dbReference>
<evidence type="ECO:0000256" key="2">
    <source>
        <dbReference type="ARBA" id="ARBA00009009"/>
    </source>
</evidence>
<dbReference type="InterPro" id="IPR045155">
    <property type="entry name" value="Beta-lactam_cat"/>
</dbReference>
<evidence type="ECO:0000256" key="6">
    <source>
        <dbReference type="RuleBase" id="RU361140"/>
    </source>
</evidence>
<evidence type="ECO:0000313" key="8">
    <source>
        <dbReference type="EMBL" id="PSH57576.1"/>
    </source>
</evidence>
<dbReference type="RefSeq" id="WP_106667257.1">
    <property type="nucleotide sequence ID" value="NZ_PGGM01000018.1"/>
</dbReference>
<evidence type="ECO:0000313" key="9">
    <source>
        <dbReference type="Proteomes" id="UP000241764"/>
    </source>
</evidence>
<proteinExistence type="inferred from homology"/>
<evidence type="ECO:0000256" key="4">
    <source>
        <dbReference type="ARBA" id="ARBA00022801"/>
    </source>
</evidence>
<evidence type="ECO:0000256" key="1">
    <source>
        <dbReference type="ARBA" id="ARBA00001526"/>
    </source>
</evidence>
<dbReference type="SUPFAM" id="SSF56601">
    <property type="entry name" value="beta-lactamase/transpeptidase-like"/>
    <property type="match status" value="1"/>
</dbReference>
<keyword evidence="9" id="KW-1185">Reference proteome</keyword>
<evidence type="ECO:0000259" key="7">
    <source>
        <dbReference type="Pfam" id="PF13354"/>
    </source>
</evidence>
<dbReference type="PANTHER" id="PTHR35333">
    <property type="entry name" value="BETA-LACTAMASE"/>
    <property type="match status" value="1"/>
</dbReference>
<dbReference type="EC" id="3.5.2.6" evidence="3 6"/>
<dbReference type="Pfam" id="PF13354">
    <property type="entry name" value="Beta-lactamase2"/>
    <property type="match status" value="1"/>
</dbReference>
<dbReference type="GO" id="GO:0046677">
    <property type="term" value="P:response to antibiotic"/>
    <property type="evidence" value="ECO:0007669"/>
    <property type="project" value="UniProtKB-UniRule"/>
</dbReference>
<evidence type="ECO:0000256" key="3">
    <source>
        <dbReference type="ARBA" id="ARBA00012865"/>
    </source>
</evidence>
<dbReference type="PRINTS" id="PR00118">
    <property type="entry name" value="BLACTAMASEA"/>
</dbReference>
<protein>
    <recommendedName>
        <fullName evidence="3 6">Beta-lactamase</fullName>
        <ecNumber evidence="3 6">3.5.2.6</ecNumber>
    </recommendedName>
</protein>
<dbReference type="Gene3D" id="3.40.710.10">
    <property type="entry name" value="DD-peptidase/beta-lactamase superfamily"/>
    <property type="match status" value="1"/>
</dbReference>
<keyword evidence="5 6" id="KW-0046">Antibiotic resistance</keyword>
<dbReference type="InterPro" id="IPR023650">
    <property type="entry name" value="Beta-lactam_class-A_AS"/>
</dbReference>
<organism evidence="8 9">
    <name type="scientific">Phyllobacterium sophorae</name>
    <dbReference type="NCBI Taxonomy" id="1520277"/>
    <lineage>
        <taxon>Bacteria</taxon>
        <taxon>Pseudomonadati</taxon>
        <taxon>Pseudomonadota</taxon>
        <taxon>Alphaproteobacteria</taxon>
        <taxon>Hyphomicrobiales</taxon>
        <taxon>Phyllobacteriaceae</taxon>
        <taxon>Phyllobacterium</taxon>
    </lineage>
</organism>
<dbReference type="EMBL" id="PGGM01000018">
    <property type="protein sequence ID" value="PSH57576.1"/>
    <property type="molecule type" value="Genomic_DNA"/>
</dbReference>
<dbReference type="PROSITE" id="PS00146">
    <property type="entry name" value="BETA_LACTAMASE_A"/>
    <property type="match status" value="1"/>
</dbReference>
<sequence>MGGHITRREALIGSVLAIPALSLRIKSTQAAPPGRVDLAAAFKTLEEKTGARLGVSAHDTGRDSRIEYRENERFAMCSTFKFLASAAVLARVDQRQEQLDRMILIKKSDLVAYSPVTEKYVGKPMSIEAICEAAVTLSDNTAGNLMLDTLGGPKGLTKYARSLGDATFRLDRWETELNEAKPSDARDTITPAAILKDMQKTVLGDALSKSSRDQLVEWLLGNKTGDKRLRAGLPKDWSVGDRTGTSDSGMANDLAVIWPPDRKPILLAVYLYDPKGTADSRNTIHKKVAALVAENI</sequence>
<dbReference type="AlphaFoldDB" id="A0A2P7ATM7"/>
<name>A0A2P7ATM7_9HYPH</name>
<dbReference type="InterPro" id="IPR000871">
    <property type="entry name" value="Beta-lactam_class-A"/>
</dbReference>
<dbReference type="OrthoDB" id="9784149at2"/>
<comment type="caution">
    <text evidence="8">The sequence shown here is derived from an EMBL/GenBank/DDBJ whole genome shotgun (WGS) entry which is preliminary data.</text>
</comment>
<dbReference type="InterPro" id="IPR012338">
    <property type="entry name" value="Beta-lactam/transpept-like"/>
</dbReference>
<reference evidence="9" key="1">
    <citation type="submission" date="2017-11" db="EMBL/GenBank/DDBJ databases">
        <authorList>
            <person name="Kuznetsova I."/>
            <person name="Sazanova A."/>
            <person name="Chirak E."/>
            <person name="Safronova V."/>
            <person name="Willems A."/>
        </authorList>
    </citation>
    <scope>NUCLEOTIDE SEQUENCE [LARGE SCALE GENOMIC DNA]</scope>
    <source>
        <strain evidence="9">CCBAU 03422</strain>
    </source>
</reference>
<dbReference type="NCBIfam" id="NF033103">
    <property type="entry name" value="bla_class_A"/>
    <property type="match status" value="1"/>
</dbReference>
<dbReference type="GO" id="GO:0008800">
    <property type="term" value="F:beta-lactamase activity"/>
    <property type="evidence" value="ECO:0007669"/>
    <property type="project" value="UniProtKB-UniRule"/>
</dbReference>
<accession>A0A2P7ATM7</accession>
<comment type="similarity">
    <text evidence="2 6">Belongs to the class-A beta-lactamase family.</text>
</comment>